<dbReference type="PRINTS" id="PR00364">
    <property type="entry name" value="DISEASERSIST"/>
</dbReference>
<evidence type="ECO:0000313" key="2">
    <source>
        <dbReference type="EMBL" id="TDE26912.1"/>
    </source>
</evidence>
<dbReference type="Gene3D" id="1.25.40.10">
    <property type="entry name" value="Tetratricopeptide repeat domain"/>
    <property type="match status" value="1"/>
</dbReference>
<dbReference type="PANTHER" id="PTHR47691:SF3">
    <property type="entry name" value="HTH-TYPE TRANSCRIPTIONAL REGULATOR RV0890C-RELATED"/>
    <property type="match status" value="1"/>
</dbReference>
<protein>
    <recommendedName>
        <fullName evidence="1">Bacterial transcriptional activator domain-containing protein</fullName>
    </recommendedName>
</protein>
<gene>
    <name evidence="2" type="ORF">E1295_43570</name>
</gene>
<accession>A0A4R5E7U7</accession>
<dbReference type="EMBL" id="SMLD01000225">
    <property type="protein sequence ID" value="TDE26912.1"/>
    <property type="molecule type" value="Genomic_DNA"/>
</dbReference>
<dbReference type="Pfam" id="PF03704">
    <property type="entry name" value="BTAD"/>
    <property type="match status" value="1"/>
</dbReference>
<dbReference type="PANTHER" id="PTHR47691">
    <property type="entry name" value="REGULATOR-RELATED"/>
    <property type="match status" value="1"/>
</dbReference>
<dbReference type="InterPro" id="IPR011990">
    <property type="entry name" value="TPR-like_helical_dom_sf"/>
</dbReference>
<dbReference type="SMART" id="SM01043">
    <property type="entry name" value="BTAD"/>
    <property type="match status" value="1"/>
</dbReference>
<dbReference type="Gene3D" id="1.10.10.10">
    <property type="entry name" value="Winged helix-like DNA-binding domain superfamily/Winged helix DNA-binding domain"/>
    <property type="match status" value="1"/>
</dbReference>
<keyword evidence="3" id="KW-1185">Reference proteome</keyword>
<reference evidence="2 3" key="1">
    <citation type="submission" date="2019-03" db="EMBL/GenBank/DDBJ databases">
        <title>Draft genome sequences of novel Actinobacteria.</title>
        <authorList>
            <person name="Sahin N."/>
            <person name="Ay H."/>
            <person name="Saygin H."/>
        </authorList>
    </citation>
    <scope>NUCLEOTIDE SEQUENCE [LARGE SCALE GENOMIC DNA]</scope>
    <source>
        <strain evidence="2 3">6K102</strain>
    </source>
</reference>
<dbReference type="RefSeq" id="WP_132640503.1">
    <property type="nucleotide sequence ID" value="NZ_SMLD01000225.1"/>
</dbReference>
<dbReference type="SUPFAM" id="SSF48452">
    <property type="entry name" value="TPR-like"/>
    <property type="match status" value="1"/>
</dbReference>
<dbReference type="SUPFAM" id="SSF52540">
    <property type="entry name" value="P-loop containing nucleoside triphosphate hydrolases"/>
    <property type="match status" value="1"/>
</dbReference>
<proteinExistence type="predicted"/>
<dbReference type="AlphaFoldDB" id="A0A4R5E7U7"/>
<dbReference type="InterPro" id="IPR036388">
    <property type="entry name" value="WH-like_DNA-bd_sf"/>
</dbReference>
<name>A0A4R5E7U7_9ACTN</name>
<feature type="domain" description="Bacterial transcriptional activator" evidence="1">
    <location>
        <begin position="97"/>
        <end position="226"/>
    </location>
</feature>
<evidence type="ECO:0000313" key="3">
    <source>
        <dbReference type="Proteomes" id="UP000295136"/>
    </source>
</evidence>
<evidence type="ECO:0000259" key="1">
    <source>
        <dbReference type="SMART" id="SM01043"/>
    </source>
</evidence>
<dbReference type="InterPro" id="IPR005158">
    <property type="entry name" value="BTAD"/>
</dbReference>
<dbReference type="Proteomes" id="UP000295136">
    <property type="component" value="Unassembled WGS sequence"/>
</dbReference>
<sequence>MGTSLTLLLLGRPELAIGGEPVAIRSAKSRALLCYLAATPGPCPRTELAGLLWGERPDANARGSLRLALTELRREVGRWLDISRDHVRFRESDGCFVDHSRLVRAQAVAEALRLWRGEFLDGVAFCDAPAFSCWLESERARVRSLLRDLLVRCAPAEPDDVVRLARVVTELDPYDEEAHRLLMTSLARAGNRAGALACYEELRRRLATELGVEPAPATQAVRRELAPPPSYARRAALPVPGTELIGRDADVRRLRRLLARERLVTLLGPGGVGKTRLAIAAAGAQAEAGFVSFAGVRAEAAVTMLARRLAVDLSPPRPALELLLSALAGRSGLLVLDNLEHLPAFDAVIGEILRVAPGVRILATSRRRLDVPGQAAVLVEGLPGPAAETLFAARALRARPAFDPVREAALVAAICATTGGLPLAIELAAGLLRAVPIEDLAQRLGLDPGLLSAAGPAARPRHNCMRTVFETSWHLLDAEGRQALAALSTFRNGCTLGSALEVARTTSQVLVQLVDHSMLSLAPSGRYVLHPLIQQFAASHLEEDPETCTAVRRRHAAHFARLLDEHATALQDASDTEVTRVLGPELDNIRLAWAASDQPRFLDHYWTLCLRLRLYEESGAVVLRHLARTRETPPLRARRLWMAAVSEHQLAREAEATRLAREALDTVGEPLPSSPAGLAAAALTAAARQAVHRLLPRVRADAAGPEAAQALTLLARLAYFQQDLPTMLAASLRQLNAAERGTDPALRAEAYANFTTIVRIAGRHRLATRYGALADRALAGIERPTDAACRARLARGLDQLHAGAFEQATGSFAEGRARTLDPRMAEHCAGMLAETALWRGDFAQAAELFAATEDLAVKRVGGDDIGRHWCLTGQAEALLRMDGVAVERIGEVLQGARASAERRRTHEKELGLRDGPVRQAVQEMRLLTLSARLALRASVEDPRGVARAALAEALRLADGLPAAQPGMFECWAGLAEVLWELAPWPDRTAVRRLHTHLTGYLSRTPGAAARIGWARALVLAAAGEERAAGRAALEAVSAAERLAVAYDHHRAMELARRLTPARN</sequence>
<comment type="caution">
    <text evidence="2">The sequence shown here is derived from an EMBL/GenBank/DDBJ whole genome shotgun (WGS) entry which is preliminary data.</text>
</comment>
<organism evidence="2 3">
    <name type="scientific">Nonomuraea mesophila</name>
    <dbReference type="NCBI Taxonomy" id="2530382"/>
    <lineage>
        <taxon>Bacteria</taxon>
        <taxon>Bacillati</taxon>
        <taxon>Actinomycetota</taxon>
        <taxon>Actinomycetes</taxon>
        <taxon>Streptosporangiales</taxon>
        <taxon>Streptosporangiaceae</taxon>
        <taxon>Nonomuraea</taxon>
    </lineage>
</organism>
<dbReference type="InterPro" id="IPR027417">
    <property type="entry name" value="P-loop_NTPase"/>
</dbReference>